<feature type="chain" id="PRO_5036130943" description="Secreted protein" evidence="1">
    <location>
        <begin position="20"/>
        <end position="165"/>
    </location>
</feature>
<evidence type="ECO:0000313" key="4">
    <source>
        <dbReference type="Proteomes" id="UP000319257"/>
    </source>
</evidence>
<comment type="caution">
    <text evidence="2">The sequence shown here is derived from an EMBL/GenBank/DDBJ whole genome shotgun (WGS) entry which is preliminary data.</text>
</comment>
<gene>
    <name evidence="2" type="ORF">E0L32_002050</name>
    <name evidence="3" type="ORF">E0L32_002083</name>
</gene>
<reference evidence="2 4" key="1">
    <citation type="submission" date="2019-06" db="EMBL/GenBank/DDBJ databases">
        <title>Draft genome sequence of the filamentous fungus Phialemoniopsis curvata isolated from diesel fuel.</title>
        <authorList>
            <person name="Varaljay V.A."/>
            <person name="Lyon W.J."/>
            <person name="Crouch A.L."/>
            <person name="Drake C.E."/>
            <person name="Hollomon J.M."/>
            <person name="Nadeau L.J."/>
            <person name="Nunn H.S."/>
            <person name="Stevenson B.S."/>
            <person name="Bojanowski C.L."/>
            <person name="Crookes-Goodson W.J."/>
        </authorList>
    </citation>
    <scope>NUCLEOTIDE SEQUENCE [LARGE SCALE GENOMIC DNA]</scope>
    <source>
        <strain evidence="2 4">D216</strain>
    </source>
</reference>
<proteinExistence type="predicted"/>
<organism evidence="2 4">
    <name type="scientific">Thyridium curvatum</name>
    <dbReference type="NCBI Taxonomy" id="1093900"/>
    <lineage>
        <taxon>Eukaryota</taxon>
        <taxon>Fungi</taxon>
        <taxon>Dikarya</taxon>
        <taxon>Ascomycota</taxon>
        <taxon>Pezizomycotina</taxon>
        <taxon>Sordariomycetes</taxon>
        <taxon>Sordariomycetidae</taxon>
        <taxon>Thyridiales</taxon>
        <taxon>Thyridiaceae</taxon>
        <taxon>Thyridium</taxon>
    </lineage>
</organism>
<evidence type="ECO:0000313" key="2">
    <source>
        <dbReference type="EMBL" id="TPX07447.1"/>
    </source>
</evidence>
<dbReference type="EMBL" id="SKBQ01000008">
    <property type="protein sequence ID" value="TPX07447.1"/>
    <property type="molecule type" value="Genomic_DNA"/>
</dbReference>
<keyword evidence="1" id="KW-0732">Signal</keyword>
<evidence type="ECO:0000256" key="1">
    <source>
        <dbReference type="SAM" id="SignalP"/>
    </source>
</evidence>
<dbReference type="AlphaFoldDB" id="A0A507AKD2"/>
<dbReference type="Proteomes" id="UP000319257">
    <property type="component" value="Unassembled WGS sequence"/>
</dbReference>
<name>A0A507AKD2_9PEZI</name>
<dbReference type="RefSeq" id="XP_030989158.1">
    <property type="nucleotide sequence ID" value="XM_031136197.1"/>
</dbReference>
<dbReference type="InParanoid" id="A0A507AKD2"/>
<keyword evidence="4" id="KW-1185">Reference proteome</keyword>
<accession>A0A507AKD2</accession>
<evidence type="ECO:0008006" key="5">
    <source>
        <dbReference type="Google" id="ProtNLM"/>
    </source>
</evidence>
<sequence>MLLHLWAVTILMWSIGVHSKSDLQVIFQNADSFKGLNLNQQKCAVTTVYSAAWASDCKDKACFCNGPQFIADNTDKCLIQQGKYYDGMYSTDTYNGIMAFYGTECGFQAQFKAVMTQSVTYTKAYAAATSTPGAAKTNVSSPLVTGGGFPGVWPRRASSDALFRY</sequence>
<feature type="signal peptide" evidence="1">
    <location>
        <begin position="1"/>
        <end position="19"/>
    </location>
</feature>
<evidence type="ECO:0000313" key="3">
    <source>
        <dbReference type="EMBL" id="TPX07480.1"/>
    </source>
</evidence>
<dbReference type="GeneID" id="41969497"/>
<dbReference type="EMBL" id="SKBQ01000008">
    <property type="protein sequence ID" value="TPX07480.1"/>
    <property type="molecule type" value="Genomic_DNA"/>
</dbReference>
<protein>
    <recommendedName>
        <fullName evidence="5">Secreted protein</fullName>
    </recommendedName>
</protein>